<keyword evidence="2" id="KW-0689">Ribosomal protein</keyword>
<name>A0A6J4LGD7_9ACTN</name>
<dbReference type="GO" id="GO:0005840">
    <property type="term" value="C:ribosome"/>
    <property type="evidence" value="ECO:0007669"/>
    <property type="project" value="UniProtKB-KW"/>
</dbReference>
<proteinExistence type="predicted"/>
<keyword evidence="2" id="KW-0687">Ribonucleoprotein</keyword>
<feature type="non-terminal residue" evidence="2">
    <location>
        <position position="61"/>
    </location>
</feature>
<protein>
    <submittedName>
        <fullName evidence="2">LSU ribosomal protein L32p @ LSU ribosomal protein L32p, zinc-dependent</fullName>
    </submittedName>
</protein>
<feature type="region of interest" description="Disordered" evidence="1">
    <location>
        <begin position="1"/>
        <end position="61"/>
    </location>
</feature>
<feature type="non-terminal residue" evidence="2">
    <location>
        <position position="1"/>
    </location>
</feature>
<organism evidence="2">
    <name type="scientific">uncultured Nocardioidaceae bacterium</name>
    <dbReference type="NCBI Taxonomy" id="253824"/>
    <lineage>
        <taxon>Bacteria</taxon>
        <taxon>Bacillati</taxon>
        <taxon>Actinomycetota</taxon>
        <taxon>Actinomycetes</taxon>
        <taxon>Propionibacteriales</taxon>
        <taxon>Nocardioidaceae</taxon>
        <taxon>environmental samples</taxon>
    </lineage>
</organism>
<feature type="compositionally biased region" description="Low complexity" evidence="1">
    <location>
        <begin position="42"/>
        <end position="61"/>
    </location>
</feature>
<feature type="compositionally biased region" description="Low complexity" evidence="1">
    <location>
        <begin position="9"/>
        <end position="33"/>
    </location>
</feature>
<evidence type="ECO:0000313" key="2">
    <source>
        <dbReference type="EMBL" id="CAA9331826.1"/>
    </source>
</evidence>
<sequence>WLSRSGRCRAATPGTAGPSGRPSRPRWSPAPTRHAAASTCRTAPAPSAGSTAPGPAVGRSS</sequence>
<dbReference type="EMBL" id="CADCUI010000008">
    <property type="protein sequence ID" value="CAA9331826.1"/>
    <property type="molecule type" value="Genomic_DNA"/>
</dbReference>
<reference evidence="2" key="1">
    <citation type="submission" date="2020-02" db="EMBL/GenBank/DDBJ databases">
        <authorList>
            <person name="Meier V. D."/>
        </authorList>
    </citation>
    <scope>NUCLEOTIDE SEQUENCE</scope>
    <source>
        <strain evidence="2">AVDCRST_MAG34</strain>
    </source>
</reference>
<evidence type="ECO:0000256" key="1">
    <source>
        <dbReference type="SAM" id="MobiDB-lite"/>
    </source>
</evidence>
<accession>A0A6J4LGD7</accession>
<dbReference type="AlphaFoldDB" id="A0A6J4LGD7"/>
<gene>
    <name evidence="2" type="ORF">AVDCRST_MAG34-509</name>
</gene>